<proteinExistence type="inferred from homology"/>
<dbReference type="SMART" id="SM01155">
    <property type="entry name" value="DUF1713"/>
    <property type="match status" value="1"/>
</dbReference>
<comment type="caution">
    <text evidence="7">The sequence shown here is derived from an EMBL/GenBank/DDBJ whole genome shotgun (WGS) entry which is preliminary data.</text>
</comment>
<evidence type="ECO:0000313" key="8">
    <source>
        <dbReference type="Proteomes" id="UP001058974"/>
    </source>
</evidence>
<evidence type="ECO:0000256" key="4">
    <source>
        <dbReference type="ARBA" id="ARBA00035682"/>
    </source>
</evidence>
<dbReference type="InterPro" id="IPR013177">
    <property type="entry name" value="Ribosomal_mS38_C"/>
</dbReference>
<dbReference type="PANTHER" id="PTHR32035:SF3">
    <property type="entry name" value="SMALL RIBOSOMAL SUBUNIT PROTEIN MS38"/>
    <property type="match status" value="1"/>
</dbReference>
<feature type="domain" description="Ribosomal protein mS38 C-terminal" evidence="6">
    <location>
        <begin position="107"/>
        <end position="134"/>
    </location>
</feature>
<gene>
    <name evidence="7" type="ORF">KIW84_064855</name>
</gene>
<evidence type="ECO:0000256" key="5">
    <source>
        <dbReference type="SAM" id="MobiDB-lite"/>
    </source>
</evidence>
<organism evidence="7 8">
    <name type="scientific">Pisum sativum</name>
    <name type="common">Garden pea</name>
    <name type="synonym">Lathyrus oleraceus</name>
    <dbReference type="NCBI Taxonomy" id="3888"/>
    <lineage>
        <taxon>Eukaryota</taxon>
        <taxon>Viridiplantae</taxon>
        <taxon>Streptophyta</taxon>
        <taxon>Embryophyta</taxon>
        <taxon>Tracheophyta</taxon>
        <taxon>Spermatophyta</taxon>
        <taxon>Magnoliopsida</taxon>
        <taxon>eudicotyledons</taxon>
        <taxon>Gunneridae</taxon>
        <taxon>Pentapetalae</taxon>
        <taxon>rosids</taxon>
        <taxon>fabids</taxon>
        <taxon>Fabales</taxon>
        <taxon>Fabaceae</taxon>
        <taxon>Papilionoideae</taxon>
        <taxon>50 kb inversion clade</taxon>
        <taxon>NPAAA clade</taxon>
        <taxon>Hologalegina</taxon>
        <taxon>IRL clade</taxon>
        <taxon>Fabeae</taxon>
        <taxon>Lathyrus</taxon>
    </lineage>
</organism>
<reference evidence="7 8" key="1">
    <citation type="journal article" date="2022" name="Nat. Genet.">
        <title>Improved pea reference genome and pan-genome highlight genomic features and evolutionary characteristics.</title>
        <authorList>
            <person name="Yang T."/>
            <person name="Liu R."/>
            <person name="Luo Y."/>
            <person name="Hu S."/>
            <person name="Wang D."/>
            <person name="Wang C."/>
            <person name="Pandey M.K."/>
            <person name="Ge S."/>
            <person name="Xu Q."/>
            <person name="Li N."/>
            <person name="Li G."/>
            <person name="Huang Y."/>
            <person name="Saxena R.K."/>
            <person name="Ji Y."/>
            <person name="Li M."/>
            <person name="Yan X."/>
            <person name="He Y."/>
            <person name="Liu Y."/>
            <person name="Wang X."/>
            <person name="Xiang C."/>
            <person name="Varshney R.K."/>
            <person name="Ding H."/>
            <person name="Gao S."/>
            <person name="Zong X."/>
        </authorList>
    </citation>
    <scope>NUCLEOTIDE SEQUENCE [LARGE SCALE GENOMIC DNA]</scope>
    <source>
        <strain evidence="7 8">cv. Zhongwan 6</strain>
    </source>
</reference>
<dbReference type="AlphaFoldDB" id="A0A9D5ABM1"/>
<comment type="similarity">
    <text evidence="3">Belongs to the mitochondrion-specific ribosomal protein mS38 family.</text>
</comment>
<evidence type="ECO:0000313" key="7">
    <source>
        <dbReference type="EMBL" id="KAI5399680.1"/>
    </source>
</evidence>
<evidence type="ECO:0000256" key="1">
    <source>
        <dbReference type="ARBA" id="ARBA00004173"/>
    </source>
</evidence>
<sequence>MEKAVFGSSMASMLQKLLKKQLPSRLAATFHPLQTANSIIPDNQELSLPTEPFPISPILTHRSVGSSSSTLIFPSFPFGFASKPVFETGILSHQSEDTELEDSRTLWADSVKKKRKKKMNKHKYQKLRKRMRRQT</sequence>
<feature type="compositionally biased region" description="Basic residues" evidence="5">
    <location>
        <begin position="112"/>
        <end position="135"/>
    </location>
</feature>
<feature type="region of interest" description="Disordered" evidence="5">
    <location>
        <begin position="111"/>
        <end position="135"/>
    </location>
</feature>
<name>A0A9D5ABM1_PEA</name>
<comment type="subcellular location">
    <subcellularLocation>
        <location evidence="1">Mitochondrion</location>
    </subcellularLocation>
</comment>
<keyword evidence="8" id="KW-1185">Reference proteome</keyword>
<dbReference type="Proteomes" id="UP001058974">
    <property type="component" value="Chromosome 6"/>
</dbReference>
<dbReference type="PANTHER" id="PTHR32035">
    <property type="entry name" value="AURORA KINASE A-INTERACTING PROTEIN"/>
    <property type="match status" value="1"/>
</dbReference>
<keyword evidence="2" id="KW-0496">Mitochondrion</keyword>
<evidence type="ECO:0000256" key="2">
    <source>
        <dbReference type="ARBA" id="ARBA00023128"/>
    </source>
</evidence>
<protein>
    <recommendedName>
        <fullName evidence="4">Small ribosomal subunit protein mS38</fullName>
    </recommendedName>
</protein>
<dbReference type="Gramene" id="Psat06G0485500-T1">
    <property type="protein sequence ID" value="KAI5399680.1"/>
    <property type="gene ID" value="KIW84_064855"/>
</dbReference>
<accession>A0A9D5ABM1</accession>
<evidence type="ECO:0000259" key="6">
    <source>
        <dbReference type="SMART" id="SM01155"/>
    </source>
</evidence>
<evidence type="ECO:0000256" key="3">
    <source>
        <dbReference type="ARBA" id="ARBA00035647"/>
    </source>
</evidence>
<dbReference type="Pfam" id="PF08213">
    <property type="entry name" value="COX24_C"/>
    <property type="match status" value="1"/>
</dbReference>
<dbReference type="GO" id="GO:0005739">
    <property type="term" value="C:mitochondrion"/>
    <property type="evidence" value="ECO:0007669"/>
    <property type="project" value="UniProtKB-SubCell"/>
</dbReference>
<dbReference type="EMBL" id="JAMSHJ010000006">
    <property type="protein sequence ID" value="KAI5399680.1"/>
    <property type="molecule type" value="Genomic_DNA"/>
</dbReference>